<name>A0A8H3DPC2_9AGAM</name>
<evidence type="ECO:0000256" key="5">
    <source>
        <dbReference type="ARBA" id="ARBA00023239"/>
    </source>
</evidence>
<dbReference type="SFLD" id="SFLDG01020">
    <property type="entry name" value="Terpene_Cyclase_Like_2"/>
    <property type="match status" value="1"/>
</dbReference>
<dbReference type="EC" id="4.2.3.-" evidence="6"/>
<evidence type="ECO:0000313" key="7">
    <source>
        <dbReference type="EMBL" id="CAE6534664.1"/>
    </source>
</evidence>
<accession>A0A8H3DPC2</accession>
<sequence>MAEPKNNTGVEYWYNLDDRACGLLDNGTCPTHALDLVIYKAATIPSRFSSILSAHSTSSFHYHIHNMPGFPKLALIDRTAFPSKMQLPDISGYAGEVFPLKVNPNWHEAEAGSYAWFDSYGVLTGAKRQEFFDTGFGLMSSLCYAEADLEHLRPAMDFILWLFAFDDMTDEGGLRDSVERVKQAVNVTMNVLRNPDGPEPKFKVAATLHSFFNRMRANATPATIQRFVESSDLYTQAILQQTVNRSADEVPTVEGFIQLRRDTSAVKMVFAVLEYSLGLDLPDEVHNDPIVAELALAGNDILTWANDVYSFPIEQARGDTQNLVFITMWDKKLDLEGAIDYVDQLTRKRVQEYVEAKAKLRSFGPELDEKVALYIRGIEYWVQGAIDWTFMTTRYFGDDFEKVRETGVVHLMAPMELGAPIYVDA</sequence>
<reference evidence="7" key="1">
    <citation type="submission" date="2021-01" db="EMBL/GenBank/DDBJ databases">
        <authorList>
            <person name="Kaushik A."/>
        </authorList>
    </citation>
    <scope>NUCLEOTIDE SEQUENCE</scope>
    <source>
        <strain evidence="7">AG2-2IIIB</strain>
    </source>
</reference>
<proteinExistence type="inferred from homology"/>
<dbReference type="Gene3D" id="1.10.600.10">
    <property type="entry name" value="Farnesyl Diphosphate Synthase"/>
    <property type="match status" value="1"/>
</dbReference>
<evidence type="ECO:0000256" key="6">
    <source>
        <dbReference type="RuleBase" id="RU366034"/>
    </source>
</evidence>
<dbReference type="PANTHER" id="PTHR35201:SF4">
    <property type="entry name" value="BETA-PINACENE SYNTHASE-RELATED"/>
    <property type="match status" value="1"/>
</dbReference>
<gene>
    <name evidence="7" type="ORF">RDB_LOCUS184189</name>
</gene>
<keyword evidence="4 6" id="KW-0460">Magnesium</keyword>
<dbReference type="Proteomes" id="UP000663843">
    <property type="component" value="Unassembled WGS sequence"/>
</dbReference>
<evidence type="ECO:0000256" key="1">
    <source>
        <dbReference type="ARBA" id="ARBA00001946"/>
    </source>
</evidence>
<dbReference type="InterPro" id="IPR008949">
    <property type="entry name" value="Isoprenoid_synthase_dom_sf"/>
</dbReference>
<organism evidence="7 8">
    <name type="scientific">Rhizoctonia solani</name>
    <dbReference type="NCBI Taxonomy" id="456999"/>
    <lineage>
        <taxon>Eukaryota</taxon>
        <taxon>Fungi</taxon>
        <taxon>Dikarya</taxon>
        <taxon>Basidiomycota</taxon>
        <taxon>Agaricomycotina</taxon>
        <taxon>Agaricomycetes</taxon>
        <taxon>Cantharellales</taxon>
        <taxon>Ceratobasidiaceae</taxon>
        <taxon>Rhizoctonia</taxon>
    </lineage>
</organism>
<dbReference type="InterPro" id="IPR034686">
    <property type="entry name" value="Terpene_cyclase-like_2"/>
</dbReference>
<keyword evidence="5 6" id="KW-0456">Lyase</keyword>
<dbReference type="SFLD" id="SFLDS00005">
    <property type="entry name" value="Isoprenoid_Synthase_Type_I"/>
    <property type="match status" value="1"/>
</dbReference>
<evidence type="ECO:0000256" key="3">
    <source>
        <dbReference type="ARBA" id="ARBA00022723"/>
    </source>
</evidence>
<evidence type="ECO:0000313" key="8">
    <source>
        <dbReference type="Proteomes" id="UP000663843"/>
    </source>
</evidence>
<dbReference type="GO" id="GO:0008299">
    <property type="term" value="P:isoprenoid biosynthetic process"/>
    <property type="evidence" value="ECO:0007669"/>
    <property type="project" value="UniProtKB-ARBA"/>
</dbReference>
<keyword evidence="3 6" id="KW-0479">Metal-binding</keyword>
<evidence type="ECO:0000256" key="2">
    <source>
        <dbReference type="ARBA" id="ARBA00006333"/>
    </source>
</evidence>
<dbReference type="Pfam" id="PF19086">
    <property type="entry name" value="Terpene_syn_C_2"/>
    <property type="match status" value="1"/>
</dbReference>
<evidence type="ECO:0000256" key="4">
    <source>
        <dbReference type="ARBA" id="ARBA00022842"/>
    </source>
</evidence>
<comment type="caution">
    <text evidence="7">The sequence shown here is derived from an EMBL/GenBank/DDBJ whole genome shotgun (WGS) entry which is preliminary data.</text>
</comment>
<dbReference type="AlphaFoldDB" id="A0A8H3DPC2"/>
<dbReference type="EMBL" id="CAJMWT010008651">
    <property type="protein sequence ID" value="CAE6534664.1"/>
    <property type="molecule type" value="Genomic_DNA"/>
</dbReference>
<dbReference type="SUPFAM" id="SSF48576">
    <property type="entry name" value="Terpenoid synthases"/>
    <property type="match status" value="1"/>
</dbReference>
<dbReference type="PANTHER" id="PTHR35201">
    <property type="entry name" value="TERPENE SYNTHASE"/>
    <property type="match status" value="1"/>
</dbReference>
<comment type="cofactor">
    <cofactor evidence="1 6">
        <name>Mg(2+)</name>
        <dbReference type="ChEBI" id="CHEBI:18420"/>
    </cofactor>
</comment>
<protein>
    <recommendedName>
        <fullName evidence="6">Terpene synthase</fullName>
        <ecNumber evidence="6">4.2.3.-</ecNumber>
    </recommendedName>
</protein>
<comment type="similarity">
    <text evidence="2 6">Belongs to the terpene synthase family.</text>
</comment>
<dbReference type="GO" id="GO:0046872">
    <property type="term" value="F:metal ion binding"/>
    <property type="evidence" value="ECO:0007669"/>
    <property type="project" value="UniProtKB-KW"/>
</dbReference>
<dbReference type="GO" id="GO:0010333">
    <property type="term" value="F:terpene synthase activity"/>
    <property type="evidence" value="ECO:0007669"/>
    <property type="project" value="InterPro"/>
</dbReference>